<feature type="region of interest" description="Disordered" evidence="7">
    <location>
        <begin position="713"/>
        <end position="750"/>
    </location>
</feature>
<feature type="transmembrane region" description="Helical" evidence="8">
    <location>
        <begin position="611"/>
        <end position="635"/>
    </location>
</feature>
<comment type="subcellular location">
    <subcellularLocation>
        <location evidence="1">Membrane</location>
        <topology evidence="1">Multi-pass membrane protein</topology>
    </subcellularLocation>
</comment>
<name>A0A0V0QIB8_PSEPJ</name>
<evidence type="ECO:0000313" key="10">
    <source>
        <dbReference type="Proteomes" id="UP000054937"/>
    </source>
</evidence>
<comment type="similarity">
    <text evidence="2">Belongs to the ZIP transporter (TC 2.A.5) family.</text>
</comment>
<evidence type="ECO:0000256" key="3">
    <source>
        <dbReference type="ARBA" id="ARBA00022692"/>
    </source>
</evidence>
<evidence type="ECO:0000256" key="7">
    <source>
        <dbReference type="SAM" id="MobiDB-lite"/>
    </source>
</evidence>
<dbReference type="Proteomes" id="UP000054937">
    <property type="component" value="Unassembled WGS sequence"/>
</dbReference>
<evidence type="ECO:0000256" key="5">
    <source>
        <dbReference type="ARBA" id="ARBA00023136"/>
    </source>
</evidence>
<feature type="coiled-coil region" evidence="6">
    <location>
        <begin position="166"/>
        <end position="231"/>
    </location>
</feature>
<reference evidence="9 10" key="1">
    <citation type="journal article" date="2015" name="Sci. Rep.">
        <title>Genome of the facultative scuticociliatosis pathogen Pseudocohnilembus persalinus provides insight into its virulence through horizontal gene transfer.</title>
        <authorList>
            <person name="Xiong J."/>
            <person name="Wang G."/>
            <person name="Cheng J."/>
            <person name="Tian M."/>
            <person name="Pan X."/>
            <person name="Warren A."/>
            <person name="Jiang C."/>
            <person name="Yuan D."/>
            <person name="Miao W."/>
        </authorList>
    </citation>
    <scope>NUCLEOTIDE SEQUENCE [LARGE SCALE GENOMIC DNA]</scope>
    <source>
        <strain evidence="9">36N120E</strain>
    </source>
</reference>
<accession>A0A0V0QIB8</accession>
<feature type="compositionally biased region" description="Acidic residues" evidence="7">
    <location>
        <begin position="591"/>
        <end position="606"/>
    </location>
</feature>
<dbReference type="GO" id="GO:0071578">
    <property type="term" value="P:zinc ion import across plasma membrane"/>
    <property type="evidence" value="ECO:0007669"/>
    <property type="project" value="TreeGrafter"/>
</dbReference>
<dbReference type="InParanoid" id="A0A0V0QIB8"/>
<feature type="compositionally biased region" description="Polar residues" evidence="7">
    <location>
        <begin position="734"/>
        <end position="745"/>
    </location>
</feature>
<sequence length="910" mass="105069">MAEESTMQCKQPGHQNQKYLFLNMSSENKESLFICPICIQQKYLELEEISQKKQKTLLIVQLQNDQKSEKVVGWPPIQKEDHIKIYQNHQNFEKEFGLENESVLKFFIKKINDFYGNLQNEVLQEIQNQKKNTIIWLENYFNNEFQNFQADFGYKNMKEIIQQFDIKSFKEKFQEFEQKKLDIEKLFEYKQQQNFNIFNNEKIFNSLQSQYEKVEKLKQELEKEFTTINESLDPFKKYSPKIKAKTQQQQQQPQKQLKLYKSDYNQKNNKGNFEIDNEARTIKFKNNYWACIYSENLEREKDYHLRFTMDTKNYQKNIKLAFSLTSGDQKNSKHLERDHYVGVFSQNRNSYASGGEFQVEGKQNLCEFFKDNQTIMNVVFNIDKKMMEIYDDDRISYQKLTFNNNSNNFDEWILGISYCFLNNNNQSEKILMSHSLQIKKSQLAQCNQFASASNISNKALEVMKTVQKQKFLLIFLIQALMMPNVFASEDDDDHDDHDHAEEEEDSGRDFSKSEGWAYGLLASFGIGLIGVICTIVVILVKKYTKFDFKPVIKVMVAFAVGALCGDAFIHLIPLGFGAHDHESEEEHANETEEEHEEHSEESEESEANPKILSLMLIIGMSTFFIIEKLLVYFGIGHTHGGELHKAHDDDHQCLNEQQQLSKRVLPQTQGSNNELNTVTNLDVQQKPFSQQDAAIKQPKADLEVQVMQVATQNDANNNNNQSENSQEKKAVENLQKQTSIDSVESTKGWRGKKPEGWLNLIGDLLHNILDGIAIGAIFSTGNTSSCVSTFVAIVAHEIPQEIGDVGILLHSRFTNMQALICNGSINFSALIGTIIGLALGEMGDKTDAYLNLFIAGNFLYIGLVDMLPTIREEKSLKMLSLQIFFMALGFFLMYVVLWIEEATENDDHAH</sequence>
<feature type="region of interest" description="Disordered" evidence="7">
    <location>
        <begin position="490"/>
        <end position="510"/>
    </location>
</feature>
<evidence type="ECO:0000256" key="8">
    <source>
        <dbReference type="SAM" id="Phobius"/>
    </source>
</evidence>
<keyword evidence="4 8" id="KW-1133">Transmembrane helix</keyword>
<feature type="transmembrane region" description="Helical" evidence="8">
    <location>
        <begin position="552"/>
        <end position="572"/>
    </location>
</feature>
<feature type="region of interest" description="Disordered" evidence="7">
    <location>
        <begin position="580"/>
        <end position="607"/>
    </location>
</feature>
<organism evidence="9 10">
    <name type="scientific">Pseudocohnilembus persalinus</name>
    <name type="common">Ciliate</name>
    <dbReference type="NCBI Taxonomy" id="266149"/>
    <lineage>
        <taxon>Eukaryota</taxon>
        <taxon>Sar</taxon>
        <taxon>Alveolata</taxon>
        <taxon>Ciliophora</taxon>
        <taxon>Intramacronucleata</taxon>
        <taxon>Oligohymenophorea</taxon>
        <taxon>Scuticociliatia</taxon>
        <taxon>Philasterida</taxon>
        <taxon>Pseudocohnilembidae</taxon>
        <taxon>Pseudocohnilembus</taxon>
    </lineage>
</organism>
<dbReference type="InterPro" id="IPR003689">
    <property type="entry name" value="ZIP"/>
</dbReference>
<keyword evidence="5 8" id="KW-0472">Membrane</keyword>
<keyword evidence="3 8" id="KW-0812">Transmembrane</keyword>
<dbReference type="EMBL" id="LDAU01000159">
    <property type="protein sequence ID" value="KRX02031.1"/>
    <property type="molecule type" value="Genomic_DNA"/>
</dbReference>
<feature type="transmembrane region" description="Helical" evidence="8">
    <location>
        <begin position="819"/>
        <end position="842"/>
    </location>
</feature>
<dbReference type="GO" id="GO:0005886">
    <property type="term" value="C:plasma membrane"/>
    <property type="evidence" value="ECO:0007669"/>
    <property type="project" value="TreeGrafter"/>
</dbReference>
<dbReference type="GO" id="GO:0030003">
    <property type="term" value="P:intracellular monoatomic cation homeostasis"/>
    <property type="evidence" value="ECO:0007669"/>
    <property type="project" value="TreeGrafter"/>
</dbReference>
<dbReference type="PANTHER" id="PTHR12191:SF37">
    <property type="entry name" value="ZINC TRANSPORTER FOI"/>
    <property type="match status" value="1"/>
</dbReference>
<feature type="transmembrane region" description="Helical" evidence="8">
    <location>
        <begin position="471"/>
        <end position="487"/>
    </location>
</feature>
<dbReference type="InterPro" id="IPR050799">
    <property type="entry name" value="ZIP_Transporter"/>
</dbReference>
<dbReference type="GO" id="GO:0005385">
    <property type="term" value="F:zinc ion transmembrane transporter activity"/>
    <property type="evidence" value="ECO:0007669"/>
    <property type="project" value="TreeGrafter"/>
</dbReference>
<dbReference type="AlphaFoldDB" id="A0A0V0QIB8"/>
<proteinExistence type="inferred from homology"/>
<feature type="transmembrane region" description="Helical" evidence="8">
    <location>
        <begin position="879"/>
        <end position="899"/>
    </location>
</feature>
<feature type="compositionally biased region" description="Basic and acidic residues" evidence="7">
    <location>
        <begin position="580"/>
        <end position="590"/>
    </location>
</feature>
<protein>
    <submittedName>
        <fullName evidence="9">Uncharacterized protein</fullName>
    </submittedName>
</protein>
<dbReference type="OrthoDB" id="6096490at2759"/>
<feature type="transmembrane region" description="Helical" evidence="8">
    <location>
        <begin position="516"/>
        <end position="540"/>
    </location>
</feature>
<dbReference type="Pfam" id="PF02535">
    <property type="entry name" value="Zip"/>
    <property type="match status" value="1"/>
</dbReference>
<dbReference type="PANTHER" id="PTHR12191">
    <property type="entry name" value="SOLUTE CARRIER FAMILY 39"/>
    <property type="match status" value="1"/>
</dbReference>
<comment type="caution">
    <text evidence="9">The sequence shown here is derived from an EMBL/GenBank/DDBJ whole genome shotgun (WGS) entry which is preliminary data.</text>
</comment>
<evidence type="ECO:0000256" key="2">
    <source>
        <dbReference type="ARBA" id="ARBA00006939"/>
    </source>
</evidence>
<evidence type="ECO:0000313" key="9">
    <source>
        <dbReference type="EMBL" id="KRX02031.1"/>
    </source>
</evidence>
<feature type="transmembrane region" description="Helical" evidence="8">
    <location>
        <begin position="848"/>
        <end position="867"/>
    </location>
</feature>
<dbReference type="GO" id="GO:0140410">
    <property type="term" value="F:monoatomic cation:bicarbonate symporter activity"/>
    <property type="evidence" value="ECO:0007669"/>
    <property type="project" value="TreeGrafter"/>
</dbReference>
<keyword evidence="6" id="KW-0175">Coiled coil</keyword>
<evidence type="ECO:0000256" key="4">
    <source>
        <dbReference type="ARBA" id="ARBA00022989"/>
    </source>
</evidence>
<keyword evidence="10" id="KW-1185">Reference proteome</keyword>
<evidence type="ECO:0000256" key="6">
    <source>
        <dbReference type="SAM" id="Coils"/>
    </source>
</evidence>
<feature type="compositionally biased region" description="Acidic residues" evidence="7">
    <location>
        <begin position="490"/>
        <end position="506"/>
    </location>
</feature>
<gene>
    <name evidence="9" type="ORF">PPERSA_07676</name>
</gene>
<evidence type="ECO:0000256" key="1">
    <source>
        <dbReference type="ARBA" id="ARBA00004141"/>
    </source>
</evidence>